<evidence type="ECO:0000313" key="2">
    <source>
        <dbReference type="EMBL" id="NML42755.1"/>
    </source>
</evidence>
<dbReference type="AlphaFoldDB" id="A0A848GVW3"/>
<dbReference type="EMBL" id="JABBFX010000001">
    <property type="protein sequence ID" value="NML42755.1"/>
    <property type="molecule type" value="Genomic_DNA"/>
</dbReference>
<reference evidence="2 3" key="1">
    <citation type="submission" date="2020-04" db="EMBL/GenBank/DDBJ databases">
        <title>Ramlibacter sp. G-1-2-2 isolated from soil.</title>
        <authorList>
            <person name="Dahal R.H."/>
        </authorList>
    </citation>
    <scope>NUCLEOTIDE SEQUENCE [LARGE SCALE GENOMIC DNA]</scope>
    <source>
        <strain evidence="2 3">G-1-2-2</strain>
    </source>
</reference>
<gene>
    <name evidence="2" type="ORF">HHL11_03260</name>
</gene>
<dbReference type="RefSeq" id="WP_169417008.1">
    <property type="nucleotide sequence ID" value="NZ_JABBFX010000001.1"/>
</dbReference>
<accession>A0A848GVW3</accession>
<comment type="caution">
    <text evidence="2">The sequence shown here is derived from an EMBL/GenBank/DDBJ whole genome shotgun (WGS) entry which is preliminary data.</text>
</comment>
<dbReference type="Proteomes" id="UP000541185">
    <property type="component" value="Unassembled WGS sequence"/>
</dbReference>
<evidence type="ECO:0000256" key="1">
    <source>
        <dbReference type="SAM" id="SignalP"/>
    </source>
</evidence>
<evidence type="ECO:0008006" key="4">
    <source>
        <dbReference type="Google" id="ProtNLM"/>
    </source>
</evidence>
<evidence type="ECO:0000313" key="3">
    <source>
        <dbReference type="Proteomes" id="UP000541185"/>
    </source>
</evidence>
<name>A0A848GVW3_9BURK</name>
<sequence length="167" mass="18498">MRLPALPVLGLSVLLAACAANPWNVADIPPGSTKADVLARAGQPARTYPRPEGGERLLYTMQPMGRYVFVADLDASGRVVDSGQMLTEANLQKIQPGKWTTKDVEYDFGPPATIDRVASWNGPVWTYRWRATDTDMFYWIYFTPEGVVARAHPGMEMINAPNDRASR</sequence>
<keyword evidence="1" id="KW-0732">Signal</keyword>
<protein>
    <recommendedName>
        <fullName evidence="4">Lipoprotein transmembrane</fullName>
    </recommendedName>
</protein>
<organism evidence="2 3">
    <name type="scientific">Ramlibacter agri</name>
    <dbReference type="NCBI Taxonomy" id="2728837"/>
    <lineage>
        <taxon>Bacteria</taxon>
        <taxon>Pseudomonadati</taxon>
        <taxon>Pseudomonadota</taxon>
        <taxon>Betaproteobacteria</taxon>
        <taxon>Burkholderiales</taxon>
        <taxon>Comamonadaceae</taxon>
        <taxon>Ramlibacter</taxon>
    </lineage>
</organism>
<proteinExistence type="predicted"/>
<feature type="chain" id="PRO_5032851413" description="Lipoprotein transmembrane" evidence="1">
    <location>
        <begin position="20"/>
        <end position="167"/>
    </location>
</feature>
<feature type="signal peptide" evidence="1">
    <location>
        <begin position="1"/>
        <end position="19"/>
    </location>
</feature>
<dbReference type="PROSITE" id="PS51257">
    <property type="entry name" value="PROKAR_LIPOPROTEIN"/>
    <property type="match status" value="1"/>
</dbReference>
<keyword evidence="3" id="KW-1185">Reference proteome</keyword>